<keyword evidence="3" id="KW-1185">Reference proteome</keyword>
<gene>
    <name evidence="2" type="ORF">POCULU_LOCUS8327</name>
</gene>
<dbReference type="OrthoDB" id="10382578at2759"/>
<evidence type="ECO:0000313" key="3">
    <source>
        <dbReference type="Proteomes" id="UP000789572"/>
    </source>
</evidence>
<organism evidence="2 3">
    <name type="scientific">Paraglomus occultum</name>
    <dbReference type="NCBI Taxonomy" id="144539"/>
    <lineage>
        <taxon>Eukaryota</taxon>
        <taxon>Fungi</taxon>
        <taxon>Fungi incertae sedis</taxon>
        <taxon>Mucoromycota</taxon>
        <taxon>Glomeromycotina</taxon>
        <taxon>Glomeromycetes</taxon>
        <taxon>Paraglomerales</taxon>
        <taxon>Paraglomeraceae</taxon>
        <taxon>Paraglomus</taxon>
    </lineage>
</organism>
<keyword evidence="1" id="KW-0472">Membrane</keyword>
<proteinExistence type="predicted"/>
<accession>A0A9N9CYS4</accession>
<dbReference type="Proteomes" id="UP000789572">
    <property type="component" value="Unassembled WGS sequence"/>
</dbReference>
<dbReference type="EMBL" id="CAJVPJ010002342">
    <property type="protein sequence ID" value="CAG8618977.1"/>
    <property type="molecule type" value="Genomic_DNA"/>
</dbReference>
<feature type="transmembrane region" description="Helical" evidence="1">
    <location>
        <begin position="6"/>
        <end position="24"/>
    </location>
</feature>
<protein>
    <submittedName>
        <fullName evidence="2">10447_t:CDS:1</fullName>
    </submittedName>
</protein>
<sequence>MDSTLRVLHNALILTLNTLILVIGDISNKRNLDKYAAIAMLVLTTKLMNGHPGIQNMAAVLLSGYFGYRCVTSEALISHPVTSKRRR</sequence>
<reference evidence="2" key="1">
    <citation type="submission" date="2021-06" db="EMBL/GenBank/DDBJ databases">
        <authorList>
            <person name="Kallberg Y."/>
            <person name="Tangrot J."/>
            <person name="Rosling A."/>
        </authorList>
    </citation>
    <scope>NUCLEOTIDE SEQUENCE</scope>
    <source>
        <strain evidence="2">IA702</strain>
    </source>
</reference>
<keyword evidence="1" id="KW-0812">Transmembrane</keyword>
<dbReference type="AlphaFoldDB" id="A0A9N9CYS4"/>
<name>A0A9N9CYS4_9GLOM</name>
<evidence type="ECO:0000256" key="1">
    <source>
        <dbReference type="SAM" id="Phobius"/>
    </source>
</evidence>
<keyword evidence="1" id="KW-1133">Transmembrane helix</keyword>
<comment type="caution">
    <text evidence="2">The sequence shown here is derived from an EMBL/GenBank/DDBJ whole genome shotgun (WGS) entry which is preliminary data.</text>
</comment>
<evidence type="ECO:0000313" key="2">
    <source>
        <dbReference type="EMBL" id="CAG8618977.1"/>
    </source>
</evidence>